<protein>
    <submittedName>
        <fullName evidence="2">Uncharacterized protein</fullName>
    </submittedName>
</protein>
<dbReference type="PANTHER" id="PTHR48125">
    <property type="entry name" value="LP07818P1"/>
    <property type="match status" value="1"/>
</dbReference>
<evidence type="ECO:0000256" key="1">
    <source>
        <dbReference type="SAM" id="MobiDB-lite"/>
    </source>
</evidence>
<feature type="compositionally biased region" description="Low complexity" evidence="1">
    <location>
        <begin position="626"/>
        <end position="635"/>
    </location>
</feature>
<accession>A0ABR0KNI1</accession>
<comment type="caution">
    <text evidence="2">The sequence shown here is derived from an EMBL/GenBank/DDBJ whole genome shotgun (WGS) entry which is preliminary data.</text>
</comment>
<evidence type="ECO:0000313" key="2">
    <source>
        <dbReference type="EMBL" id="KAK5102117.1"/>
    </source>
</evidence>
<organism evidence="2 3">
    <name type="scientific">Lithohypha guttulata</name>
    <dbReference type="NCBI Taxonomy" id="1690604"/>
    <lineage>
        <taxon>Eukaryota</taxon>
        <taxon>Fungi</taxon>
        <taxon>Dikarya</taxon>
        <taxon>Ascomycota</taxon>
        <taxon>Pezizomycotina</taxon>
        <taxon>Eurotiomycetes</taxon>
        <taxon>Chaetothyriomycetidae</taxon>
        <taxon>Chaetothyriales</taxon>
        <taxon>Trichomeriaceae</taxon>
        <taxon>Lithohypha</taxon>
    </lineage>
</organism>
<gene>
    <name evidence="2" type="ORF">LTR24_000348</name>
</gene>
<feature type="compositionally biased region" description="Basic and acidic residues" evidence="1">
    <location>
        <begin position="503"/>
        <end position="528"/>
    </location>
</feature>
<feature type="compositionally biased region" description="Basic and acidic residues" evidence="1">
    <location>
        <begin position="611"/>
        <end position="620"/>
    </location>
</feature>
<feature type="compositionally biased region" description="Low complexity" evidence="1">
    <location>
        <begin position="434"/>
        <end position="445"/>
    </location>
</feature>
<feature type="region of interest" description="Disordered" evidence="1">
    <location>
        <begin position="609"/>
        <end position="678"/>
    </location>
</feature>
<feature type="compositionally biased region" description="Polar residues" evidence="1">
    <location>
        <begin position="551"/>
        <end position="563"/>
    </location>
</feature>
<reference evidence="2 3" key="1">
    <citation type="submission" date="2023-08" db="EMBL/GenBank/DDBJ databases">
        <title>Black Yeasts Isolated from many extreme environments.</title>
        <authorList>
            <person name="Coleine C."/>
            <person name="Stajich J.E."/>
            <person name="Selbmann L."/>
        </authorList>
    </citation>
    <scope>NUCLEOTIDE SEQUENCE [LARGE SCALE GENOMIC DNA]</scope>
    <source>
        <strain evidence="2 3">CCFEE 5885</strain>
    </source>
</reference>
<feature type="compositionally biased region" description="Polar residues" evidence="1">
    <location>
        <begin position="455"/>
        <end position="475"/>
    </location>
</feature>
<dbReference type="EMBL" id="JAVRRG010000003">
    <property type="protein sequence ID" value="KAK5102117.1"/>
    <property type="molecule type" value="Genomic_DNA"/>
</dbReference>
<feature type="region of interest" description="Disordered" evidence="1">
    <location>
        <begin position="307"/>
        <end position="563"/>
    </location>
</feature>
<keyword evidence="3" id="KW-1185">Reference proteome</keyword>
<feature type="compositionally biased region" description="Basic and acidic residues" evidence="1">
    <location>
        <begin position="666"/>
        <end position="678"/>
    </location>
</feature>
<feature type="compositionally biased region" description="Low complexity" evidence="1">
    <location>
        <begin position="399"/>
        <end position="408"/>
    </location>
</feature>
<name>A0ABR0KNI1_9EURO</name>
<feature type="compositionally biased region" description="Polar residues" evidence="1">
    <location>
        <begin position="491"/>
        <end position="500"/>
    </location>
</feature>
<sequence length="678" mass="74262">MPLLFRSSTILGYRVTSFMIDQNADMESTPNVDRSEVEAIGEVLASLEIGDGGNVSENAATETTPSPAAHTLPIAAETSPVPGRNEANSSSNLIIPEVDQQDWVSGNSDELFDVSHGLFPPNMPTGSPTGELIAWPSDNQLAQSLIDFAKEEASFDKERTSLMLDLARRRLFIRRSNAIEQRERERPNTEDFHGMDAHFLIERERLQLHHVDYIRLYGDPLPPNTDEEKQCLTAEAAIEEAQAWYNKVKQWKVPAVDSDIFRFFWSAHFMQLLRDRGRDELLRGLRGEMWITQQIAREFGREVARGDIPQADGSSSPPPTSQSTTQNEPGPASSRFSSSDLNPNAAPFQPRPQTLTEAHQDAPSPTGQPATARENANPSSDETGTPTPPHPFDHPTPRAPHQQQQRQSPPSPTLTGHPNFYGQMPTTNNPLQDSLLTSSLTNPTLHMQHGRNTYHLDTSTPTAPLTHSRQSTNIRVQGHASALLPDETLRHTASTSSLAGSRTARDARAREVELGARDYEAAREHRAEPTQPEEEDEQAQAGAAPHDDRQTTSSRGGTLRLSAQNRTLRGELFAAARRNAAITGARARGVRLVPLGPEPMRTLAQAVHAAESSRRVRAEQSESDDGSGQPSQLGQGDDDGDGETRQSGSGLRGGASGPDELALMLEKFRVRGEGEEAK</sequence>
<evidence type="ECO:0000313" key="3">
    <source>
        <dbReference type="Proteomes" id="UP001345013"/>
    </source>
</evidence>
<proteinExistence type="predicted"/>
<feature type="compositionally biased region" description="Polar residues" evidence="1">
    <location>
        <begin position="351"/>
        <end position="382"/>
    </location>
</feature>
<dbReference type="PANTHER" id="PTHR48125:SF10">
    <property type="entry name" value="OS12G0136300 PROTEIN"/>
    <property type="match status" value="1"/>
</dbReference>
<dbReference type="Proteomes" id="UP001345013">
    <property type="component" value="Unassembled WGS sequence"/>
</dbReference>